<gene>
    <name evidence="8" type="ORF">EDD32_3382</name>
</gene>
<reference evidence="8 9" key="1">
    <citation type="submission" date="2018-11" db="EMBL/GenBank/DDBJ databases">
        <title>Sequencing the genomes of 1000 actinobacteria strains.</title>
        <authorList>
            <person name="Klenk H.-P."/>
        </authorList>
    </citation>
    <scope>NUCLEOTIDE SEQUENCE [LARGE SCALE GENOMIC DNA]</scope>
    <source>
        <strain evidence="8 9">DSM 14418</strain>
    </source>
</reference>
<keyword evidence="4 7" id="KW-1133">Transmembrane helix</keyword>
<accession>A0A3N4ZA85</accession>
<dbReference type="SUPFAM" id="SSF161070">
    <property type="entry name" value="SNF-like"/>
    <property type="match status" value="1"/>
</dbReference>
<evidence type="ECO:0000256" key="5">
    <source>
        <dbReference type="ARBA" id="ARBA00023136"/>
    </source>
</evidence>
<feature type="transmembrane region" description="Helical" evidence="7">
    <location>
        <begin position="20"/>
        <end position="39"/>
    </location>
</feature>
<protein>
    <submittedName>
        <fullName evidence="8">NSS family neurotransmitter:Na+ symporter</fullName>
    </submittedName>
</protein>
<evidence type="ECO:0000256" key="3">
    <source>
        <dbReference type="ARBA" id="ARBA00022692"/>
    </source>
</evidence>
<dbReference type="PANTHER" id="PTHR42948">
    <property type="entry name" value="TRANSPORTER"/>
    <property type="match status" value="1"/>
</dbReference>
<feature type="transmembrane region" description="Helical" evidence="7">
    <location>
        <begin position="395"/>
        <end position="416"/>
    </location>
</feature>
<keyword evidence="9" id="KW-1185">Reference proteome</keyword>
<dbReference type="CDD" id="cd10334">
    <property type="entry name" value="SLC6sbd_u1"/>
    <property type="match status" value="1"/>
</dbReference>
<evidence type="ECO:0000313" key="8">
    <source>
        <dbReference type="EMBL" id="RPF28836.1"/>
    </source>
</evidence>
<keyword evidence="3 7" id="KW-0812">Transmembrane</keyword>
<comment type="caution">
    <text evidence="8">The sequence shown here is derived from an EMBL/GenBank/DDBJ whole genome shotgun (WGS) entry which is preliminary data.</text>
</comment>
<feature type="transmembrane region" description="Helical" evidence="7">
    <location>
        <begin position="365"/>
        <end position="383"/>
    </location>
</feature>
<feature type="transmembrane region" description="Helical" evidence="7">
    <location>
        <begin position="265"/>
        <end position="291"/>
    </location>
</feature>
<comment type="subcellular location">
    <subcellularLocation>
        <location evidence="1">Membrane</location>
        <topology evidence="1">Multi-pass membrane protein</topology>
    </subcellularLocation>
</comment>
<evidence type="ECO:0000256" key="7">
    <source>
        <dbReference type="SAM" id="Phobius"/>
    </source>
</evidence>
<dbReference type="PANTHER" id="PTHR42948:SF1">
    <property type="entry name" value="TRANSPORTER"/>
    <property type="match status" value="1"/>
</dbReference>
<feature type="transmembrane region" description="Helical" evidence="7">
    <location>
        <begin position="469"/>
        <end position="495"/>
    </location>
</feature>
<sequence>MATSRPSASAPEREQWSSQYGFLLAAIGSAIGLGNIWRFPGVAYENGGGAFLIPYLVALLTAGVPILLLDYALGHRYRGSAPATFRRLGRPFEALGWFQVAISFVIITYYTVIIAWSVRYVGFSVTEAWGSDPTAFFVGEFLQAGDAGVSFDIVPAIFWPLLVVWVVVLIILALGVQRGLERANRVFLPLLAILFTIMVVRALFLPGAVEGIDAFFTPEWAALADPQVWIAAYSQIFFSLSIAFGIMLTYSSYLKRRSNLVPTGYVAAFANSSFELLAGIGVFATLGYMAAQQGVGVGELEGITGVSLSFMTFPQIISLMPGGPIFGVLFFSSLTLAGLTSLLSLLQVVSAAFQEKFGLSRVQASIFIGGFAAILSLALYSTTTGLPVLDTVDKYINEIGVVSSAILMSLLVAFVARKLPELQSHLNGTSTAQVGTWWRVLVAVVVPVVLVVMLVATVINLLAEPYSGYPGWFLNTFGWGVVGLAVLASVLYSVIPWRRPVDDFTAHPVGRPLGRRGTGPDTGTTHGEVTR</sequence>
<feature type="transmembrane region" description="Helical" evidence="7">
    <location>
        <begin position="156"/>
        <end position="174"/>
    </location>
</feature>
<dbReference type="InterPro" id="IPR037272">
    <property type="entry name" value="SNS_sf"/>
</dbReference>
<evidence type="ECO:0000313" key="9">
    <source>
        <dbReference type="Proteomes" id="UP000280726"/>
    </source>
</evidence>
<dbReference type="PROSITE" id="PS50267">
    <property type="entry name" value="NA_NEUROTRAN_SYMP_3"/>
    <property type="match status" value="1"/>
</dbReference>
<dbReference type="RefSeq" id="WP_123919337.1">
    <property type="nucleotide sequence ID" value="NZ_RKRA01000001.1"/>
</dbReference>
<feature type="transmembrane region" description="Helical" evidence="7">
    <location>
        <begin position="186"/>
        <end position="209"/>
    </location>
</feature>
<keyword evidence="2" id="KW-0813">Transport</keyword>
<dbReference type="GO" id="GO:0016020">
    <property type="term" value="C:membrane"/>
    <property type="evidence" value="ECO:0007669"/>
    <property type="project" value="UniProtKB-SubCell"/>
</dbReference>
<proteinExistence type="predicted"/>
<feature type="transmembrane region" description="Helical" evidence="7">
    <location>
        <begin position="51"/>
        <end position="73"/>
    </location>
</feature>
<dbReference type="NCBIfam" id="NF037979">
    <property type="entry name" value="Na_transp"/>
    <property type="match status" value="1"/>
</dbReference>
<evidence type="ECO:0000256" key="4">
    <source>
        <dbReference type="ARBA" id="ARBA00022989"/>
    </source>
</evidence>
<dbReference type="OrthoDB" id="9762833at2"/>
<name>A0A3N4ZA85_9MICO</name>
<feature type="compositionally biased region" description="Low complexity" evidence="6">
    <location>
        <begin position="519"/>
        <end position="531"/>
    </location>
</feature>
<dbReference type="Proteomes" id="UP000280726">
    <property type="component" value="Unassembled WGS sequence"/>
</dbReference>
<dbReference type="PRINTS" id="PR00176">
    <property type="entry name" value="NANEUSMPORT"/>
</dbReference>
<feature type="transmembrane region" description="Helical" evidence="7">
    <location>
        <begin position="229"/>
        <end position="253"/>
    </location>
</feature>
<dbReference type="AlphaFoldDB" id="A0A3N4ZA85"/>
<feature type="transmembrane region" description="Helical" evidence="7">
    <location>
        <begin position="437"/>
        <end position="463"/>
    </location>
</feature>
<evidence type="ECO:0000256" key="2">
    <source>
        <dbReference type="ARBA" id="ARBA00022448"/>
    </source>
</evidence>
<organism evidence="8 9">
    <name type="scientific">Georgenia muralis</name>
    <dbReference type="NCBI Taxonomy" id="154117"/>
    <lineage>
        <taxon>Bacteria</taxon>
        <taxon>Bacillati</taxon>
        <taxon>Actinomycetota</taxon>
        <taxon>Actinomycetes</taxon>
        <taxon>Micrococcales</taxon>
        <taxon>Bogoriellaceae</taxon>
        <taxon>Georgenia</taxon>
    </lineage>
</organism>
<evidence type="ECO:0000256" key="6">
    <source>
        <dbReference type="SAM" id="MobiDB-lite"/>
    </source>
</evidence>
<dbReference type="InterPro" id="IPR000175">
    <property type="entry name" value="Na/ntran_symport"/>
</dbReference>
<feature type="transmembrane region" description="Helical" evidence="7">
    <location>
        <begin position="328"/>
        <end position="353"/>
    </location>
</feature>
<evidence type="ECO:0000256" key="1">
    <source>
        <dbReference type="ARBA" id="ARBA00004141"/>
    </source>
</evidence>
<feature type="transmembrane region" description="Helical" evidence="7">
    <location>
        <begin position="94"/>
        <end position="116"/>
    </location>
</feature>
<keyword evidence="5 7" id="KW-0472">Membrane</keyword>
<dbReference type="EMBL" id="RKRA01000001">
    <property type="protein sequence ID" value="RPF28836.1"/>
    <property type="molecule type" value="Genomic_DNA"/>
</dbReference>
<feature type="region of interest" description="Disordered" evidence="6">
    <location>
        <begin position="509"/>
        <end position="531"/>
    </location>
</feature>
<dbReference type="Pfam" id="PF00209">
    <property type="entry name" value="SNF"/>
    <property type="match status" value="2"/>
</dbReference>